<organism evidence="1 2">
    <name type="scientific">Lagenidium giganteum</name>
    <dbReference type="NCBI Taxonomy" id="4803"/>
    <lineage>
        <taxon>Eukaryota</taxon>
        <taxon>Sar</taxon>
        <taxon>Stramenopiles</taxon>
        <taxon>Oomycota</taxon>
        <taxon>Peronosporomycetes</taxon>
        <taxon>Pythiales</taxon>
        <taxon>Pythiaceae</taxon>
    </lineage>
</organism>
<dbReference type="Proteomes" id="UP001146120">
    <property type="component" value="Unassembled WGS sequence"/>
</dbReference>
<gene>
    <name evidence="1" type="ORF">N0F65_002677</name>
</gene>
<evidence type="ECO:0000313" key="2">
    <source>
        <dbReference type="Proteomes" id="UP001146120"/>
    </source>
</evidence>
<reference evidence="1" key="1">
    <citation type="submission" date="2022-11" db="EMBL/GenBank/DDBJ databases">
        <authorList>
            <person name="Morgan W.R."/>
            <person name="Tartar A."/>
        </authorList>
    </citation>
    <scope>NUCLEOTIDE SEQUENCE</scope>
    <source>
        <strain evidence="1">ARSEF 373</strain>
    </source>
</reference>
<accession>A0AAV2Z5Q6</accession>
<proteinExistence type="predicted"/>
<name>A0AAV2Z5Q6_9STRA</name>
<dbReference type="EMBL" id="DAKRPA010000054">
    <property type="protein sequence ID" value="DBA01067.1"/>
    <property type="molecule type" value="Genomic_DNA"/>
</dbReference>
<keyword evidence="2" id="KW-1185">Reference proteome</keyword>
<comment type="caution">
    <text evidence="1">The sequence shown here is derived from an EMBL/GenBank/DDBJ whole genome shotgun (WGS) entry which is preliminary data.</text>
</comment>
<dbReference type="AlphaFoldDB" id="A0AAV2Z5Q6"/>
<protein>
    <submittedName>
        <fullName evidence="1">Uncharacterized protein</fullName>
    </submittedName>
</protein>
<evidence type="ECO:0000313" key="1">
    <source>
        <dbReference type="EMBL" id="DBA01067.1"/>
    </source>
</evidence>
<reference evidence="1" key="2">
    <citation type="journal article" date="2023" name="Microbiol Resour">
        <title>Decontamination and Annotation of the Draft Genome Sequence of the Oomycete Lagenidium giganteum ARSEF 373.</title>
        <authorList>
            <person name="Morgan W.R."/>
            <person name="Tartar A."/>
        </authorList>
    </citation>
    <scope>NUCLEOTIDE SEQUENCE</scope>
    <source>
        <strain evidence="1">ARSEF 373</strain>
    </source>
</reference>
<sequence length="68" mass="7903">MPSMPRRSKPTERVGATWKNTPLAIKFYSRLTGCRSGRSLRVPAWDTRRSLLGRSRSHERKAMLIRYA</sequence>